<evidence type="ECO:0008006" key="3">
    <source>
        <dbReference type="Google" id="ProtNLM"/>
    </source>
</evidence>
<protein>
    <recommendedName>
        <fullName evidence="3">DUF3037 domain-containing protein</fullName>
    </recommendedName>
</protein>
<name>A0A6J4JNU8_9CHLR</name>
<accession>A0A6J4JNU8</accession>
<organism evidence="2">
    <name type="scientific">uncultured Chloroflexota bacterium</name>
    <dbReference type="NCBI Taxonomy" id="166587"/>
    <lineage>
        <taxon>Bacteria</taxon>
        <taxon>Bacillati</taxon>
        <taxon>Chloroflexota</taxon>
        <taxon>environmental samples</taxon>
    </lineage>
</organism>
<evidence type="ECO:0000256" key="1">
    <source>
        <dbReference type="SAM" id="MobiDB-lite"/>
    </source>
</evidence>
<dbReference type="Pfam" id="PF11236">
    <property type="entry name" value="DUF3037"/>
    <property type="match status" value="1"/>
</dbReference>
<dbReference type="InterPro" id="IPR021398">
    <property type="entry name" value="DUF3037"/>
</dbReference>
<reference evidence="2" key="1">
    <citation type="submission" date="2020-02" db="EMBL/GenBank/DDBJ databases">
        <authorList>
            <person name="Meier V. D."/>
        </authorList>
    </citation>
    <scope>NUCLEOTIDE SEQUENCE</scope>
    <source>
        <strain evidence="2">AVDCRST_MAG77</strain>
    </source>
</reference>
<feature type="region of interest" description="Disordered" evidence="1">
    <location>
        <begin position="1"/>
        <end position="22"/>
    </location>
</feature>
<dbReference type="EMBL" id="CADCTC010000216">
    <property type="protein sequence ID" value="CAA9283631.1"/>
    <property type="molecule type" value="Genomic_DNA"/>
</dbReference>
<proteinExistence type="predicted"/>
<dbReference type="AlphaFoldDB" id="A0A6J4JNU8"/>
<evidence type="ECO:0000313" key="2">
    <source>
        <dbReference type="EMBL" id="CAA9283631.1"/>
    </source>
</evidence>
<feature type="compositionally biased region" description="Low complexity" evidence="1">
    <location>
        <begin position="1"/>
        <end position="20"/>
    </location>
</feature>
<gene>
    <name evidence="2" type="ORF">AVDCRST_MAG77-4065</name>
</gene>
<sequence>MAETSDAPEASSSAAATPAADGPPRATFDYAIVRVAPRVEREEFVNAGIILFCRTRDFLEARLALDSARLAVLAPDLDVTDVERHLASIPRVCAGGPGTGAIGRLTQSQRFNWLVAPRNTVIQTSPVHAGLCTDPAVALERLVHRLVSR</sequence>